<protein>
    <recommendedName>
        <fullName evidence="2">Anti-sigma factor antagonist</fullName>
    </recommendedName>
</protein>
<dbReference type="InterPro" id="IPR002645">
    <property type="entry name" value="STAS_dom"/>
</dbReference>
<gene>
    <name evidence="4" type="ORF">GCM10010468_25130</name>
</gene>
<dbReference type="InterPro" id="IPR036513">
    <property type="entry name" value="STAS_dom_sf"/>
</dbReference>
<evidence type="ECO:0000259" key="3">
    <source>
        <dbReference type="PROSITE" id="PS50801"/>
    </source>
</evidence>
<comment type="similarity">
    <text evidence="1 2">Belongs to the anti-sigma-factor antagonist family.</text>
</comment>
<feature type="domain" description="STAS" evidence="3">
    <location>
        <begin position="16"/>
        <end position="116"/>
    </location>
</feature>
<dbReference type="CDD" id="cd07043">
    <property type="entry name" value="STAS_anti-anti-sigma_factors"/>
    <property type="match status" value="1"/>
</dbReference>
<evidence type="ECO:0000256" key="1">
    <source>
        <dbReference type="ARBA" id="ARBA00009013"/>
    </source>
</evidence>
<accession>A0ABP6Q7W6</accession>
<dbReference type="PANTHER" id="PTHR33495:SF2">
    <property type="entry name" value="ANTI-SIGMA FACTOR ANTAGONIST TM_1081-RELATED"/>
    <property type="match status" value="1"/>
</dbReference>
<keyword evidence="5" id="KW-1185">Reference proteome</keyword>
<dbReference type="InterPro" id="IPR003658">
    <property type="entry name" value="Anti-sigma_ant"/>
</dbReference>
<dbReference type="NCBIfam" id="TIGR00377">
    <property type="entry name" value="ant_ant_sig"/>
    <property type="match status" value="1"/>
</dbReference>
<dbReference type="Proteomes" id="UP001501237">
    <property type="component" value="Unassembled WGS sequence"/>
</dbReference>
<proteinExistence type="inferred from homology"/>
<dbReference type="Pfam" id="PF01740">
    <property type="entry name" value="STAS"/>
    <property type="match status" value="1"/>
</dbReference>
<evidence type="ECO:0000313" key="5">
    <source>
        <dbReference type="Proteomes" id="UP001501237"/>
    </source>
</evidence>
<reference evidence="5" key="1">
    <citation type="journal article" date="2019" name="Int. J. Syst. Evol. Microbiol.">
        <title>The Global Catalogue of Microorganisms (GCM) 10K type strain sequencing project: providing services to taxonomists for standard genome sequencing and annotation.</title>
        <authorList>
            <consortium name="The Broad Institute Genomics Platform"/>
            <consortium name="The Broad Institute Genome Sequencing Center for Infectious Disease"/>
            <person name="Wu L."/>
            <person name="Ma J."/>
        </authorList>
    </citation>
    <scope>NUCLEOTIDE SEQUENCE [LARGE SCALE GENOMIC DNA]</scope>
    <source>
        <strain evidence="5">JCM 9377</strain>
    </source>
</reference>
<sequence>MTDRILTVTSQAGPSGASVVNVIGELDLHTAPDLSRVIEATPFGPGEPVVIDLSRLAYCDSTGITVLINAYRRAEAAEARLFLAGLSDDLTRVFRIIGLDQVFAIQPSVEQALDALKG</sequence>
<name>A0ABP6Q7W6_9ACTN</name>
<comment type="caution">
    <text evidence="4">The sequence shown here is derived from an EMBL/GenBank/DDBJ whole genome shotgun (WGS) entry which is preliminary data.</text>
</comment>
<dbReference type="SUPFAM" id="SSF52091">
    <property type="entry name" value="SpoIIaa-like"/>
    <property type="match status" value="1"/>
</dbReference>
<evidence type="ECO:0000313" key="4">
    <source>
        <dbReference type="EMBL" id="GAA3208267.1"/>
    </source>
</evidence>
<dbReference type="EMBL" id="BAAAUV010000005">
    <property type="protein sequence ID" value="GAA3208267.1"/>
    <property type="molecule type" value="Genomic_DNA"/>
</dbReference>
<dbReference type="PANTHER" id="PTHR33495">
    <property type="entry name" value="ANTI-SIGMA FACTOR ANTAGONIST TM_1081-RELATED-RELATED"/>
    <property type="match status" value="1"/>
</dbReference>
<dbReference type="RefSeq" id="WP_344826576.1">
    <property type="nucleotide sequence ID" value="NZ_BAAAUV010000005.1"/>
</dbReference>
<dbReference type="PROSITE" id="PS50801">
    <property type="entry name" value="STAS"/>
    <property type="match status" value="1"/>
</dbReference>
<dbReference type="Gene3D" id="3.30.750.24">
    <property type="entry name" value="STAS domain"/>
    <property type="match status" value="1"/>
</dbReference>
<evidence type="ECO:0000256" key="2">
    <source>
        <dbReference type="RuleBase" id="RU003749"/>
    </source>
</evidence>
<organism evidence="4 5">
    <name type="scientific">Actinocorallia longicatena</name>
    <dbReference type="NCBI Taxonomy" id="111803"/>
    <lineage>
        <taxon>Bacteria</taxon>
        <taxon>Bacillati</taxon>
        <taxon>Actinomycetota</taxon>
        <taxon>Actinomycetes</taxon>
        <taxon>Streptosporangiales</taxon>
        <taxon>Thermomonosporaceae</taxon>
        <taxon>Actinocorallia</taxon>
    </lineage>
</organism>